<dbReference type="AlphaFoldDB" id="A0AAN9A8L2"/>
<feature type="transmembrane region" description="Helical" evidence="5">
    <location>
        <begin position="88"/>
        <end position="112"/>
    </location>
</feature>
<dbReference type="PANTHER" id="PTHR11662:SF399">
    <property type="entry name" value="FI19708P1-RELATED"/>
    <property type="match status" value="1"/>
</dbReference>
<dbReference type="EMBL" id="JAXCGZ010001936">
    <property type="protein sequence ID" value="KAK7084951.1"/>
    <property type="molecule type" value="Genomic_DNA"/>
</dbReference>
<dbReference type="PROSITE" id="PS50850">
    <property type="entry name" value="MFS"/>
    <property type="match status" value="1"/>
</dbReference>
<dbReference type="SUPFAM" id="SSF103473">
    <property type="entry name" value="MFS general substrate transporter"/>
    <property type="match status" value="1"/>
</dbReference>
<evidence type="ECO:0000259" key="6">
    <source>
        <dbReference type="PROSITE" id="PS50850"/>
    </source>
</evidence>
<gene>
    <name evidence="7" type="ORF">SK128_003299</name>
</gene>
<dbReference type="InterPro" id="IPR011701">
    <property type="entry name" value="MFS"/>
</dbReference>
<feature type="transmembrane region" description="Helical" evidence="5">
    <location>
        <begin position="312"/>
        <end position="331"/>
    </location>
</feature>
<accession>A0AAN9A8L2</accession>
<keyword evidence="4 5" id="KW-0472">Membrane</keyword>
<comment type="subcellular location">
    <subcellularLocation>
        <location evidence="1">Membrane</location>
        <topology evidence="1">Multi-pass membrane protein</topology>
    </subcellularLocation>
</comment>
<dbReference type="PANTHER" id="PTHR11662">
    <property type="entry name" value="SOLUTE CARRIER FAMILY 17"/>
    <property type="match status" value="1"/>
</dbReference>
<evidence type="ECO:0000256" key="3">
    <source>
        <dbReference type="ARBA" id="ARBA00022989"/>
    </source>
</evidence>
<feature type="domain" description="Major facilitator superfamily (MFS) profile" evidence="6">
    <location>
        <begin position="1"/>
        <end position="367"/>
    </location>
</feature>
<proteinExistence type="predicted"/>
<name>A0AAN9A8L2_HALRR</name>
<comment type="caution">
    <text evidence="7">The sequence shown here is derived from an EMBL/GenBank/DDBJ whole genome shotgun (WGS) entry which is preliminary data.</text>
</comment>
<dbReference type="InterPro" id="IPR020846">
    <property type="entry name" value="MFS_dom"/>
</dbReference>
<feature type="transmembrane region" description="Helical" evidence="5">
    <location>
        <begin position="28"/>
        <end position="49"/>
    </location>
</feature>
<dbReference type="GO" id="GO:0016020">
    <property type="term" value="C:membrane"/>
    <property type="evidence" value="ECO:0007669"/>
    <property type="project" value="UniProtKB-SubCell"/>
</dbReference>
<reference evidence="7 8" key="1">
    <citation type="submission" date="2023-11" db="EMBL/GenBank/DDBJ databases">
        <title>Halocaridina rubra genome assembly.</title>
        <authorList>
            <person name="Smith C."/>
        </authorList>
    </citation>
    <scope>NUCLEOTIDE SEQUENCE [LARGE SCALE GENOMIC DNA]</scope>
    <source>
        <strain evidence="7">EP-1</strain>
        <tissue evidence="7">Whole</tissue>
    </source>
</reference>
<keyword evidence="3 5" id="KW-1133">Transmembrane helix</keyword>
<dbReference type="InterPro" id="IPR036259">
    <property type="entry name" value="MFS_trans_sf"/>
</dbReference>
<keyword evidence="8" id="KW-1185">Reference proteome</keyword>
<feature type="transmembrane region" description="Helical" evidence="5">
    <location>
        <begin position="118"/>
        <end position="138"/>
    </location>
</feature>
<feature type="transmembrane region" description="Helical" evidence="5">
    <location>
        <begin position="280"/>
        <end position="300"/>
    </location>
</feature>
<dbReference type="GO" id="GO:0006820">
    <property type="term" value="P:monoatomic anion transport"/>
    <property type="evidence" value="ECO:0007669"/>
    <property type="project" value="TreeGrafter"/>
</dbReference>
<feature type="transmembrane region" description="Helical" evidence="5">
    <location>
        <begin position="215"/>
        <end position="234"/>
    </location>
</feature>
<feature type="transmembrane region" description="Helical" evidence="5">
    <location>
        <begin position="55"/>
        <end position="76"/>
    </location>
</feature>
<organism evidence="7 8">
    <name type="scientific">Halocaridina rubra</name>
    <name type="common">Hawaiian red shrimp</name>
    <dbReference type="NCBI Taxonomy" id="373956"/>
    <lineage>
        <taxon>Eukaryota</taxon>
        <taxon>Metazoa</taxon>
        <taxon>Ecdysozoa</taxon>
        <taxon>Arthropoda</taxon>
        <taxon>Crustacea</taxon>
        <taxon>Multicrustacea</taxon>
        <taxon>Malacostraca</taxon>
        <taxon>Eumalacostraca</taxon>
        <taxon>Eucarida</taxon>
        <taxon>Decapoda</taxon>
        <taxon>Pleocyemata</taxon>
        <taxon>Caridea</taxon>
        <taxon>Atyoidea</taxon>
        <taxon>Atyidae</taxon>
        <taxon>Halocaridina</taxon>
    </lineage>
</organism>
<dbReference type="Gene3D" id="1.20.1250.20">
    <property type="entry name" value="MFS general substrate transporter like domains"/>
    <property type="match status" value="2"/>
</dbReference>
<protein>
    <recommendedName>
        <fullName evidence="6">Major facilitator superfamily (MFS) profile domain-containing protein</fullName>
    </recommendedName>
</protein>
<dbReference type="Proteomes" id="UP001381693">
    <property type="component" value="Unassembled WGS sequence"/>
</dbReference>
<evidence type="ECO:0000256" key="1">
    <source>
        <dbReference type="ARBA" id="ARBA00004141"/>
    </source>
</evidence>
<evidence type="ECO:0000256" key="5">
    <source>
        <dbReference type="SAM" id="Phobius"/>
    </source>
</evidence>
<dbReference type="GO" id="GO:0022857">
    <property type="term" value="F:transmembrane transporter activity"/>
    <property type="evidence" value="ECO:0007669"/>
    <property type="project" value="InterPro"/>
</dbReference>
<evidence type="ECO:0000313" key="7">
    <source>
        <dbReference type="EMBL" id="KAK7084951.1"/>
    </source>
</evidence>
<dbReference type="Pfam" id="PF07690">
    <property type="entry name" value="MFS_1"/>
    <property type="match status" value="1"/>
</dbReference>
<feature type="transmembrane region" description="Helical" evidence="5">
    <location>
        <begin position="254"/>
        <end position="273"/>
    </location>
</feature>
<keyword evidence="2 5" id="KW-0812">Transmembrane</keyword>
<dbReference type="InterPro" id="IPR050382">
    <property type="entry name" value="MFS_Na/Anion_cotransporter"/>
</dbReference>
<feature type="transmembrane region" description="Helical" evidence="5">
    <location>
        <begin position="343"/>
        <end position="362"/>
    </location>
</feature>
<sequence length="383" mass="41348">MDLLHVLQYSNSSLAGGRISELFGAREVMVLSLGLSGVLSILCPFAAYLHPFALAAVRFLMGMVQGPAFPALYCIIAKWAPPDELATLVTIAYSGMSVGSLIALGGSGYVVRVLGWQFVFYIGGMLALTWTPLWLLLVTNCPEENPYITKEELDLLAVNNNIKPRRSVPWRKLLTCWRFYPSILGEVASSWAANLTTTEGPTFLSIKLGLSMKQVSWVLAAMQASAWVGAFTFGRVSDKLLEFNILSKVNTRRIIHSTGSLLLVSGVIGIVLAGCNSWAVSGLMVLVAVGSSCTLSTFTLTPMDIAPNYSGTLSGLLGIGNISGFLAPIVTNQLIAKTKSWESSLLLTGGIYFICGLIYVTTTTATIQDWNYYEDISSNEDLV</sequence>
<evidence type="ECO:0000256" key="4">
    <source>
        <dbReference type="ARBA" id="ARBA00023136"/>
    </source>
</evidence>
<evidence type="ECO:0000313" key="8">
    <source>
        <dbReference type="Proteomes" id="UP001381693"/>
    </source>
</evidence>
<evidence type="ECO:0000256" key="2">
    <source>
        <dbReference type="ARBA" id="ARBA00022692"/>
    </source>
</evidence>